<feature type="transmembrane region" description="Helical" evidence="1">
    <location>
        <begin position="44"/>
        <end position="64"/>
    </location>
</feature>
<keyword evidence="1" id="KW-0812">Transmembrane</keyword>
<accession>Q95944</accession>
<dbReference type="PIR" id="T14646">
    <property type="entry name" value="T14646"/>
</dbReference>
<feature type="transmembrane region" description="Helical" evidence="1">
    <location>
        <begin position="12"/>
        <end position="32"/>
    </location>
</feature>
<evidence type="ECO:0000313" key="2">
    <source>
        <dbReference type="EMBL" id="AAC49458.1"/>
    </source>
</evidence>
<keyword evidence="2" id="KW-0496">Mitochondrion</keyword>
<keyword evidence="1" id="KW-0472">Membrane</keyword>
<dbReference type="AlphaFoldDB" id="Q95944"/>
<reference evidence="2" key="1">
    <citation type="journal article" date="1996" name="Plant J.">
        <title>Transcript processing internal to a mitochondrial open reading frame is correlated with fertility restoration in male-sterile sorghum.</title>
        <authorList>
            <person name="Tang H.V."/>
            <person name="Pring D.R."/>
            <person name="Shaw L.C."/>
            <person name="Salazar R.A."/>
            <person name="Muza F.R."/>
            <person name="Yan B."/>
            <person name="Schertz K.F."/>
        </authorList>
    </citation>
    <scope>NUCLEOTIDE SEQUENCE</scope>
    <source>
        <strain evidence="2">IS1112C</strain>
        <tissue evidence="2">Coleoptile</tissue>
    </source>
</reference>
<organism evidence="2">
    <name type="scientific">Sorghum bicolor</name>
    <name type="common">Sorghum</name>
    <name type="synonym">Sorghum vulgare</name>
    <dbReference type="NCBI Taxonomy" id="4558"/>
    <lineage>
        <taxon>Eukaryota</taxon>
        <taxon>Viridiplantae</taxon>
        <taxon>Streptophyta</taxon>
        <taxon>Embryophyta</taxon>
        <taxon>Tracheophyta</taxon>
        <taxon>Spermatophyta</taxon>
        <taxon>Magnoliopsida</taxon>
        <taxon>Liliopsida</taxon>
        <taxon>Poales</taxon>
        <taxon>Poaceae</taxon>
        <taxon>PACMAD clade</taxon>
        <taxon>Panicoideae</taxon>
        <taxon>Andropogonodae</taxon>
        <taxon>Andropogoneae</taxon>
        <taxon>Sorghinae</taxon>
        <taxon>Sorghum</taxon>
    </lineage>
</organism>
<dbReference type="EMBL" id="U38309">
    <property type="protein sequence ID" value="AAC49458.1"/>
    <property type="molecule type" value="mRNA"/>
</dbReference>
<evidence type="ECO:0000256" key="1">
    <source>
        <dbReference type="SAM" id="Phobius"/>
    </source>
</evidence>
<geneLocation type="mitochondrion" evidence="2"/>
<protein>
    <submittedName>
        <fullName evidence="2">Sorghum bicolor hypothetical URF107</fullName>
    </submittedName>
</protein>
<name>Q95944_SORBI</name>
<proteinExistence type="evidence at transcript level"/>
<keyword evidence="1" id="KW-1133">Transmembrane helix</keyword>
<sequence length="107" mass="11858">MSRLYMLEGAKLIGAIAVVFAVAGASAGIWNGMKRKETFSLHQFMLFAACPIIVAVLLFVVVLLQYRSPLYSHAIIEQIIAHNIQVGHPMEVDYGWFGVKVSVIRPK</sequence>